<gene>
    <name evidence="1" type="ORF">ACFSVL_29280</name>
</gene>
<evidence type="ECO:0000313" key="1">
    <source>
        <dbReference type="EMBL" id="MFD2471520.1"/>
    </source>
</evidence>
<evidence type="ECO:0000313" key="2">
    <source>
        <dbReference type="Proteomes" id="UP001597483"/>
    </source>
</evidence>
<accession>A0ABW5HEC4</accession>
<protein>
    <recommendedName>
        <fullName evidence="3">Transposase</fullName>
    </recommendedName>
</protein>
<proteinExistence type="predicted"/>
<organism evidence="1 2">
    <name type="scientific">Amycolatopsis silviterrae</name>
    <dbReference type="NCBI Taxonomy" id="1656914"/>
    <lineage>
        <taxon>Bacteria</taxon>
        <taxon>Bacillati</taxon>
        <taxon>Actinomycetota</taxon>
        <taxon>Actinomycetes</taxon>
        <taxon>Pseudonocardiales</taxon>
        <taxon>Pseudonocardiaceae</taxon>
        <taxon>Amycolatopsis</taxon>
    </lineage>
</organism>
<dbReference type="Proteomes" id="UP001597483">
    <property type="component" value="Unassembled WGS sequence"/>
</dbReference>
<dbReference type="EMBL" id="JBHUKS010000023">
    <property type="protein sequence ID" value="MFD2471520.1"/>
    <property type="molecule type" value="Genomic_DNA"/>
</dbReference>
<comment type="caution">
    <text evidence="1">The sequence shown here is derived from an EMBL/GenBank/DDBJ whole genome shotgun (WGS) entry which is preliminary data.</text>
</comment>
<evidence type="ECO:0008006" key="3">
    <source>
        <dbReference type="Google" id="ProtNLM"/>
    </source>
</evidence>
<keyword evidence="2" id="KW-1185">Reference proteome</keyword>
<name>A0ABW5HEC4_9PSEU</name>
<dbReference type="RefSeq" id="WP_378308775.1">
    <property type="nucleotide sequence ID" value="NZ_JBHUKS010000023.1"/>
</dbReference>
<reference evidence="2" key="1">
    <citation type="journal article" date="2019" name="Int. J. Syst. Evol. Microbiol.">
        <title>The Global Catalogue of Microorganisms (GCM) 10K type strain sequencing project: providing services to taxonomists for standard genome sequencing and annotation.</title>
        <authorList>
            <consortium name="The Broad Institute Genomics Platform"/>
            <consortium name="The Broad Institute Genome Sequencing Center for Infectious Disease"/>
            <person name="Wu L."/>
            <person name="Ma J."/>
        </authorList>
    </citation>
    <scope>NUCLEOTIDE SEQUENCE [LARGE SCALE GENOMIC DNA]</scope>
    <source>
        <strain evidence="2">CGMCC 4.7641</strain>
    </source>
</reference>
<sequence>MGQVEQYFEGQWGEPVRVVVLGRVKVRRDRRRQTDRSLGCVAEVVLEILAHLTWPVAALWEFVTVPKRRRKPVAVPSGPARGQAFAVAAGLRECGGEIAVVRGAARVALVEVRDPEPVVVWEGRAQWSSSPASLYWEDGSMLLLAPR</sequence>